<keyword evidence="2" id="KW-0378">Hydrolase</keyword>
<organism evidence="2 3">
    <name type="scientific">Pseudofulvibacter geojedonensis</name>
    <dbReference type="NCBI Taxonomy" id="1123758"/>
    <lineage>
        <taxon>Bacteria</taxon>
        <taxon>Pseudomonadati</taxon>
        <taxon>Bacteroidota</taxon>
        <taxon>Flavobacteriia</taxon>
        <taxon>Flavobacteriales</taxon>
        <taxon>Flavobacteriaceae</taxon>
        <taxon>Pseudofulvibacter</taxon>
    </lineage>
</organism>
<dbReference type="Proteomes" id="UP001596997">
    <property type="component" value="Unassembled WGS sequence"/>
</dbReference>
<sequence length="249" mass="29813">MIKNTGKKLISLQKKMINSYLDDEFYSFFKEEVIISLKKVREIGLKNYSLSGNITSLKTNDFVSFESSLERDFINCLEFDNSVLTYCEQPIKIFFTSNSKEKYYVPDFYIKYNDERIDELVEVKYKTDLSRNKQKYEDKFKAAKIFCDNNNMIFKILDENYVRTPFMENCKFLLPFRRLKNNIDFIDVGIIEERIKNHKHPTPNNIIIQSNFPEDRKAELLHTLWFMIANYIVNIDLENKINMNSKIWI</sequence>
<reference evidence="3" key="1">
    <citation type="journal article" date="2019" name="Int. J. Syst. Evol. Microbiol.">
        <title>The Global Catalogue of Microorganisms (GCM) 10K type strain sequencing project: providing services to taxonomists for standard genome sequencing and annotation.</title>
        <authorList>
            <consortium name="The Broad Institute Genomics Platform"/>
            <consortium name="The Broad Institute Genome Sequencing Center for Infectious Disease"/>
            <person name="Wu L."/>
            <person name="Ma J."/>
        </authorList>
    </citation>
    <scope>NUCLEOTIDE SEQUENCE [LARGE SCALE GENOMIC DNA]</scope>
    <source>
        <strain evidence="3">CCUG 62114</strain>
    </source>
</reference>
<proteinExistence type="predicted"/>
<keyword evidence="2" id="KW-0540">Nuclease</keyword>
<comment type="caution">
    <text evidence="2">The sequence shown here is derived from an EMBL/GenBank/DDBJ whole genome shotgun (WGS) entry which is preliminary data.</text>
</comment>
<dbReference type="RefSeq" id="WP_377712322.1">
    <property type="nucleotide sequence ID" value="NZ_JBHTJM010000002.1"/>
</dbReference>
<keyword evidence="3" id="KW-1185">Reference proteome</keyword>
<name>A0ABW3HYY4_9FLAO</name>
<feature type="domain" description="TnsA endonuclease N-terminal" evidence="1">
    <location>
        <begin position="80"/>
        <end position="159"/>
    </location>
</feature>
<evidence type="ECO:0000259" key="1">
    <source>
        <dbReference type="Pfam" id="PF08722"/>
    </source>
</evidence>
<evidence type="ECO:0000313" key="3">
    <source>
        <dbReference type="Proteomes" id="UP001596997"/>
    </source>
</evidence>
<keyword evidence="2" id="KW-0255">Endonuclease</keyword>
<protein>
    <submittedName>
        <fullName evidence="2">TnsA endonuclease N-terminal domain-containing protein</fullName>
    </submittedName>
</protein>
<dbReference type="GO" id="GO:0004519">
    <property type="term" value="F:endonuclease activity"/>
    <property type="evidence" value="ECO:0007669"/>
    <property type="project" value="UniProtKB-KW"/>
</dbReference>
<dbReference type="InterPro" id="IPR014833">
    <property type="entry name" value="TnsA_N"/>
</dbReference>
<dbReference type="EMBL" id="JBHTJM010000002">
    <property type="protein sequence ID" value="MFD0962547.1"/>
    <property type="molecule type" value="Genomic_DNA"/>
</dbReference>
<accession>A0ABW3HYY4</accession>
<dbReference type="Gene3D" id="3.40.91.30">
    <property type="match status" value="1"/>
</dbReference>
<evidence type="ECO:0000313" key="2">
    <source>
        <dbReference type="EMBL" id="MFD0962547.1"/>
    </source>
</evidence>
<gene>
    <name evidence="2" type="ORF">ACFQ1O_00855</name>
</gene>
<dbReference type="Pfam" id="PF08722">
    <property type="entry name" value="Tn7_TnsA-like_N"/>
    <property type="match status" value="1"/>
</dbReference>